<organism evidence="2 3">
    <name type="scientific">Nonomuraea insulae</name>
    <dbReference type="NCBI Taxonomy" id="1616787"/>
    <lineage>
        <taxon>Bacteria</taxon>
        <taxon>Bacillati</taxon>
        <taxon>Actinomycetota</taxon>
        <taxon>Actinomycetes</taxon>
        <taxon>Streptosporangiales</taxon>
        <taxon>Streptosporangiaceae</taxon>
        <taxon>Nonomuraea</taxon>
    </lineage>
</organism>
<dbReference type="Proteomes" id="UP001596058">
    <property type="component" value="Unassembled WGS sequence"/>
</dbReference>
<dbReference type="EMBL" id="JBHSPA010000056">
    <property type="protein sequence ID" value="MFC5830688.1"/>
    <property type="molecule type" value="Genomic_DNA"/>
</dbReference>
<name>A0ABW1D1Y6_9ACTN</name>
<protein>
    <submittedName>
        <fullName evidence="2">Integration host factor, actinobacterial type</fullName>
    </submittedName>
</protein>
<dbReference type="InterPro" id="IPR047806">
    <property type="entry name" value="IHF_actinobact"/>
</dbReference>
<evidence type="ECO:0000259" key="1">
    <source>
        <dbReference type="Pfam" id="PF22525"/>
    </source>
</evidence>
<keyword evidence="3" id="KW-1185">Reference proteome</keyword>
<dbReference type="RefSeq" id="WP_379520169.1">
    <property type="nucleotide sequence ID" value="NZ_JBHSPA010000056.1"/>
</dbReference>
<dbReference type="Gene3D" id="1.10.8.50">
    <property type="match status" value="1"/>
</dbReference>
<reference evidence="3" key="1">
    <citation type="journal article" date="2019" name="Int. J. Syst. Evol. Microbiol.">
        <title>The Global Catalogue of Microorganisms (GCM) 10K type strain sequencing project: providing services to taxonomists for standard genome sequencing and annotation.</title>
        <authorList>
            <consortium name="The Broad Institute Genomics Platform"/>
            <consortium name="The Broad Institute Genome Sequencing Center for Infectious Disease"/>
            <person name="Wu L."/>
            <person name="Ma J."/>
        </authorList>
    </citation>
    <scope>NUCLEOTIDE SEQUENCE [LARGE SCALE GENOMIC DNA]</scope>
    <source>
        <strain evidence="3">CCUG 53903</strain>
    </source>
</reference>
<accession>A0ABW1D1Y6</accession>
<dbReference type="NCBIfam" id="NF041260">
    <property type="entry name" value="actino_IHF"/>
    <property type="match status" value="1"/>
</dbReference>
<gene>
    <name evidence="2" type="primary">mihF</name>
    <name evidence="2" type="ORF">ACFPZ3_43130</name>
</gene>
<dbReference type="InterPro" id="IPR055201">
    <property type="entry name" value="IHF-like_H2TH"/>
</dbReference>
<comment type="caution">
    <text evidence="2">The sequence shown here is derived from an EMBL/GenBank/DDBJ whole genome shotgun (WGS) entry which is preliminary data.</text>
</comment>
<dbReference type="Pfam" id="PF22525">
    <property type="entry name" value="H2TH_5"/>
    <property type="match status" value="1"/>
</dbReference>
<feature type="domain" description="Integration host factor-like helix-two turn-helix" evidence="1">
    <location>
        <begin position="37"/>
        <end position="105"/>
    </location>
</feature>
<proteinExistence type="predicted"/>
<sequence length="109" mass="11820">MIYEEGRLMALTPEQRAYALAKAAEARRVRGELLAELRSGTTSFAEALARADEQEIVRKTRVSQLLRALPGFGPAKVAALMATCGVAENRRVGGLGEQQCHRLLQAVAL</sequence>
<evidence type="ECO:0000313" key="2">
    <source>
        <dbReference type="EMBL" id="MFC5830688.1"/>
    </source>
</evidence>
<evidence type="ECO:0000313" key="3">
    <source>
        <dbReference type="Proteomes" id="UP001596058"/>
    </source>
</evidence>